<name>A0AB34JLN9_PRYPA</name>
<reference evidence="1 2" key="1">
    <citation type="journal article" date="2024" name="Science">
        <title>Giant polyketide synthase enzymes in the biosynthesis of giant marine polyether toxins.</title>
        <authorList>
            <person name="Fallon T.R."/>
            <person name="Shende V.V."/>
            <person name="Wierzbicki I.H."/>
            <person name="Pendleton A.L."/>
            <person name="Watervoot N.F."/>
            <person name="Auber R.P."/>
            <person name="Gonzalez D.J."/>
            <person name="Wisecaver J.H."/>
            <person name="Moore B.S."/>
        </authorList>
    </citation>
    <scope>NUCLEOTIDE SEQUENCE [LARGE SCALE GENOMIC DNA]</scope>
    <source>
        <strain evidence="1 2">12B1</strain>
    </source>
</reference>
<sequence>MLLMLCSLQPPRPLCTAQGRRPDFAMREYGDWSHLSVFSRMALLRSLLDETTSREEVNQVVWKGLRLADESSSNLQYMPDVFTDSDLLARLEAQLPTEDDEDGPEQLASLDMLVEVLHGTELTRVLLDEADADFSVRRTVVRWLVTTQPSLALE</sequence>
<organism evidence="1 2">
    <name type="scientific">Prymnesium parvum</name>
    <name type="common">Toxic golden alga</name>
    <dbReference type="NCBI Taxonomy" id="97485"/>
    <lineage>
        <taxon>Eukaryota</taxon>
        <taxon>Haptista</taxon>
        <taxon>Haptophyta</taxon>
        <taxon>Prymnesiophyceae</taxon>
        <taxon>Prymnesiales</taxon>
        <taxon>Prymnesiaceae</taxon>
        <taxon>Prymnesium</taxon>
    </lineage>
</organism>
<dbReference type="EMBL" id="JBGBPQ010000006">
    <property type="protein sequence ID" value="KAL1522831.1"/>
    <property type="molecule type" value="Genomic_DNA"/>
</dbReference>
<dbReference type="Proteomes" id="UP001515480">
    <property type="component" value="Unassembled WGS sequence"/>
</dbReference>
<dbReference type="AlphaFoldDB" id="A0AB34JLN9"/>
<proteinExistence type="predicted"/>
<comment type="caution">
    <text evidence="1">The sequence shown here is derived from an EMBL/GenBank/DDBJ whole genome shotgun (WGS) entry which is preliminary data.</text>
</comment>
<keyword evidence="2" id="KW-1185">Reference proteome</keyword>
<protein>
    <recommendedName>
        <fullName evidence="3">Protein HGH1 homolog</fullName>
    </recommendedName>
</protein>
<gene>
    <name evidence="1" type="ORF">AB1Y20_017800</name>
</gene>
<accession>A0AB34JLN9</accession>
<evidence type="ECO:0000313" key="2">
    <source>
        <dbReference type="Proteomes" id="UP001515480"/>
    </source>
</evidence>
<evidence type="ECO:0008006" key="3">
    <source>
        <dbReference type="Google" id="ProtNLM"/>
    </source>
</evidence>
<evidence type="ECO:0000313" key="1">
    <source>
        <dbReference type="EMBL" id="KAL1522831.1"/>
    </source>
</evidence>